<proteinExistence type="predicted"/>
<protein>
    <submittedName>
        <fullName evidence="1">Uncharacterized protein</fullName>
    </submittedName>
</protein>
<gene>
    <name evidence="1" type="ORF">ERS007703_02943</name>
</gene>
<accession>A0A0U0RLX2</accession>
<dbReference type="EMBL" id="CSAE01000361">
    <property type="protein sequence ID" value="COW16897.1"/>
    <property type="molecule type" value="Genomic_DNA"/>
</dbReference>
<organism evidence="1 2">
    <name type="scientific">Mycobacterium tuberculosis</name>
    <dbReference type="NCBI Taxonomy" id="1773"/>
    <lineage>
        <taxon>Bacteria</taxon>
        <taxon>Bacillati</taxon>
        <taxon>Actinomycetota</taxon>
        <taxon>Actinomycetes</taxon>
        <taxon>Mycobacteriales</taxon>
        <taxon>Mycobacteriaceae</taxon>
        <taxon>Mycobacterium</taxon>
        <taxon>Mycobacterium tuberculosis complex</taxon>
    </lineage>
</organism>
<name>A0A0U0RLX2_MYCTX</name>
<dbReference type="Proteomes" id="UP000038802">
    <property type="component" value="Unassembled WGS sequence"/>
</dbReference>
<evidence type="ECO:0000313" key="1">
    <source>
        <dbReference type="EMBL" id="COW16897.1"/>
    </source>
</evidence>
<reference evidence="2" key="1">
    <citation type="submission" date="2015-03" db="EMBL/GenBank/DDBJ databases">
        <authorList>
            <consortium name="Pathogen Informatics"/>
        </authorList>
    </citation>
    <scope>NUCLEOTIDE SEQUENCE [LARGE SCALE GENOMIC DNA]</scope>
    <source>
        <strain evidence="2">K00500041</strain>
    </source>
</reference>
<sequence>MNHDREGAGATDNDVDVFGVVIQFDSGVVAVGRGTLIVQRPPAAQCKAVGCQTGRVVKHGRPFVICAAAAVVDHLADSEVRLGSKCGPRGKVGRGGAAGLGEFDAGLGIVEQLPDQRLGDVVIAFSELDVPHRPGSVDQILGGPIAIPVVGPSGVVVVERNRIADAQIGRAFGDVARDLLESVLGGVHADDRQTTVFVGLIPTDDVGDGPLAVNAGVGPKVNQHHLATQ</sequence>
<dbReference type="AlphaFoldDB" id="A0A0U0RLX2"/>
<evidence type="ECO:0000313" key="2">
    <source>
        <dbReference type="Proteomes" id="UP000038802"/>
    </source>
</evidence>